<comment type="caution">
    <text evidence="1">The sequence shown here is derived from an EMBL/GenBank/DDBJ whole genome shotgun (WGS) entry which is preliminary data.</text>
</comment>
<dbReference type="EMBL" id="SMUV01000039">
    <property type="protein sequence ID" value="TDK52144.1"/>
    <property type="molecule type" value="Genomic_DNA"/>
</dbReference>
<organism evidence="1 2">
    <name type="scientific">Antarcticimicrobium luteum</name>
    <dbReference type="NCBI Taxonomy" id="2547397"/>
    <lineage>
        <taxon>Bacteria</taxon>
        <taxon>Pseudomonadati</taxon>
        <taxon>Pseudomonadota</taxon>
        <taxon>Alphaproteobacteria</taxon>
        <taxon>Rhodobacterales</taxon>
        <taxon>Paracoccaceae</taxon>
        <taxon>Antarcticimicrobium</taxon>
    </lineage>
</organism>
<proteinExistence type="predicted"/>
<reference evidence="1 2" key="1">
    <citation type="submission" date="2019-03" db="EMBL/GenBank/DDBJ databases">
        <title>Ruegeria lutea sp. nov., a novel strain, isolated from marine sediment, the Masan Bay, South Korea.</title>
        <authorList>
            <person name="Kim J."/>
            <person name="Kim D.-Y."/>
            <person name="Lee S.-S."/>
        </authorList>
    </citation>
    <scope>NUCLEOTIDE SEQUENCE [LARGE SCALE GENOMIC DNA]</scope>
    <source>
        <strain evidence="1 2">318-1</strain>
    </source>
</reference>
<sequence>MDRMAAANKVTVTFQTEVRRYLAARARDEGMDMGHFLQKLAESHVLETAPAGDPLAAQIGARRGVIDHVIKLAQAMDQEGAFDADFILRVMQRAHANPAFAGMYTAAVTEAGKPKLTSRAGVALNQQLGRLIKRAVGAKSKRDAEGKILRAQVKDEVITSYTLLEKSDA</sequence>
<accession>A0A4V3ASR0</accession>
<protein>
    <submittedName>
        <fullName evidence="1">Uncharacterized protein</fullName>
    </submittedName>
</protein>
<evidence type="ECO:0000313" key="1">
    <source>
        <dbReference type="EMBL" id="TDK52144.1"/>
    </source>
</evidence>
<dbReference type="Proteomes" id="UP000295301">
    <property type="component" value="Unassembled WGS sequence"/>
</dbReference>
<gene>
    <name evidence="1" type="ORF">E1832_01900</name>
</gene>
<keyword evidence="2" id="KW-1185">Reference proteome</keyword>
<name>A0A4V3ASR0_9RHOB</name>
<dbReference type="AlphaFoldDB" id="A0A4V3ASR0"/>
<evidence type="ECO:0000313" key="2">
    <source>
        <dbReference type="Proteomes" id="UP000295301"/>
    </source>
</evidence>